<accession>A0AB39CE53</accession>
<name>A0AB39CE53_9VIRU</name>
<sequence length="98" mass="10913">MFATTPDDVYHSIVRNKRDIHEFLVQVYADNADTEYDELPVVIDEDCLPTVFPCLLIVRWAGNAEVQVVATIDLTENANLTYHLCSMGAKLGDVIGTV</sequence>
<organism evidence="1">
    <name type="scientific">Pseudomonas phage HRDY3</name>
    <dbReference type="NCBI Taxonomy" id="3236930"/>
    <lineage>
        <taxon>Viruses</taxon>
    </lineage>
</organism>
<proteinExistence type="predicted"/>
<dbReference type="EMBL" id="PQ015379">
    <property type="protein sequence ID" value="XDJ15176.1"/>
    <property type="molecule type" value="Genomic_DNA"/>
</dbReference>
<reference evidence="1" key="1">
    <citation type="submission" date="2024-07" db="EMBL/GenBank/DDBJ databases">
        <authorList>
            <person name="Bringhurst R.M."/>
            <person name="Homer T.E."/>
        </authorList>
    </citation>
    <scope>NUCLEOTIDE SEQUENCE</scope>
</reference>
<evidence type="ECO:0000313" key="1">
    <source>
        <dbReference type="EMBL" id="XDJ15176.1"/>
    </source>
</evidence>
<protein>
    <submittedName>
        <fullName evidence="1">Uncharacterized protein</fullName>
    </submittedName>
</protein>